<evidence type="ECO:0000313" key="1">
    <source>
        <dbReference type="EMBL" id="UOQ65921.1"/>
    </source>
</evidence>
<proteinExistence type="predicted"/>
<dbReference type="EMBL" id="CP095061">
    <property type="protein sequence ID" value="UOQ65921.1"/>
    <property type="molecule type" value="Genomic_DNA"/>
</dbReference>
<protein>
    <submittedName>
        <fullName evidence="1">Uncharacterized protein</fullName>
    </submittedName>
</protein>
<name>A0ABY4G577_9BACT</name>
<evidence type="ECO:0000313" key="2">
    <source>
        <dbReference type="Proteomes" id="UP000830401"/>
    </source>
</evidence>
<dbReference type="RefSeq" id="WP_245119902.1">
    <property type="nucleotide sequence ID" value="NZ_CP095061.1"/>
</dbReference>
<organism evidence="1 2">
    <name type="scientific">Hymenobacter volaticus</name>
    <dbReference type="NCBI Taxonomy" id="2932254"/>
    <lineage>
        <taxon>Bacteria</taxon>
        <taxon>Pseudomonadati</taxon>
        <taxon>Bacteroidota</taxon>
        <taxon>Cytophagia</taxon>
        <taxon>Cytophagales</taxon>
        <taxon>Hymenobacteraceae</taxon>
        <taxon>Hymenobacter</taxon>
    </lineage>
</organism>
<gene>
    <name evidence="1" type="ORF">MUN86_20775</name>
</gene>
<dbReference type="Proteomes" id="UP000830401">
    <property type="component" value="Chromosome"/>
</dbReference>
<sequence length="119" mass="13137">MESLFLCPTPQGGRVYLYAVPDGVPLYFKQNELAQEPGYQPLWRGSPSSILEYEAADLVAQLEGPGVVYRNYLHAPESLQGFKTAKESFQSAVERLGQQLEYAPGTYPTEVLVGELPAI</sequence>
<accession>A0ABY4G577</accession>
<keyword evidence="2" id="KW-1185">Reference proteome</keyword>
<reference evidence="1" key="1">
    <citation type="submission" date="2022-04" db="EMBL/GenBank/DDBJ databases">
        <title>Hymenobacter sp. isolated from the air.</title>
        <authorList>
            <person name="Won M."/>
            <person name="Lee C.-M."/>
            <person name="Woen H.-Y."/>
            <person name="Kwon S.-W."/>
        </authorList>
    </citation>
    <scope>NUCLEOTIDE SEQUENCE</scope>
    <source>
        <strain evidence="1">5420S-77</strain>
    </source>
</reference>